<dbReference type="Proteomes" id="UP000663860">
    <property type="component" value="Unassembled WGS sequence"/>
</dbReference>
<comment type="caution">
    <text evidence="1">The sequence shown here is derived from an EMBL/GenBank/DDBJ whole genome shotgun (WGS) entry which is preliminary data.</text>
</comment>
<protein>
    <submittedName>
        <fullName evidence="1">Uncharacterized protein</fullName>
    </submittedName>
</protein>
<reference evidence="1" key="1">
    <citation type="submission" date="2021-02" db="EMBL/GenBank/DDBJ databases">
        <authorList>
            <person name="Nowell W R."/>
        </authorList>
    </citation>
    <scope>NUCLEOTIDE SEQUENCE</scope>
</reference>
<dbReference type="EMBL" id="CAJNOE010006056">
    <property type="protein sequence ID" value="CAF1522193.1"/>
    <property type="molecule type" value="Genomic_DNA"/>
</dbReference>
<feature type="non-terminal residue" evidence="1">
    <location>
        <position position="23"/>
    </location>
</feature>
<accession>A0A815UPE4</accession>
<evidence type="ECO:0000313" key="2">
    <source>
        <dbReference type="Proteomes" id="UP000663860"/>
    </source>
</evidence>
<name>A0A815UPE4_9BILA</name>
<organism evidence="1 2">
    <name type="scientific">Adineta steineri</name>
    <dbReference type="NCBI Taxonomy" id="433720"/>
    <lineage>
        <taxon>Eukaryota</taxon>
        <taxon>Metazoa</taxon>
        <taxon>Spiralia</taxon>
        <taxon>Gnathifera</taxon>
        <taxon>Rotifera</taxon>
        <taxon>Eurotatoria</taxon>
        <taxon>Bdelloidea</taxon>
        <taxon>Adinetida</taxon>
        <taxon>Adinetidae</taxon>
        <taxon>Adineta</taxon>
    </lineage>
</organism>
<gene>
    <name evidence="1" type="ORF">IZO911_LOCUS45882</name>
</gene>
<evidence type="ECO:0000313" key="1">
    <source>
        <dbReference type="EMBL" id="CAF1522193.1"/>
    </source>
</evidence>
<proteinExistence type="predicted"/>
<dbReference type="AlphaFoldDB" id="A0A815UPE4"/>
<sequence length="23" mass="2655">MTKYSWKNPLIGIEPDRLATYGT</sequence>